<proteinExistence type="predicted"/>
<evidence type="ECO:0000313" key="4">
    <source>
        <dbReference type="Proteomes" id="UP000030689"/>
    </source>
</evidence>
<gene>
    <name evidence="3" type="ORF">EUTSA_v100230931mg</name>
</gene>
<protein>
    <recommendedName>
        <fullName evidence="2">Micro-fibrillar-associated protein 1 C-terminal domain-containing protein</fullName>
    </recommendedName>
</protein>
<feature type="non-terminal residue" evidence="3">
    <location>
        <position position="1"/>
    </location>
</feature>
<dbReference type="InterPro" id="IPR033194">
    <property type="entry name" value="MFAP1"/>
</dbReference>
<feature type="compositionally biased region" description="Low complexity" evidence="1">
    <location>
        <begin position="47"/>
        <end position="56"/>
    </location>
</feature>
<dbReference type="KEGG" id="eus:EUTSA_v100230931m"/>
<evidence type="ECO:0000313" key="3">
    <source>
        <dbReference type="EMBL" id="ESQ50525.1"/>
    </source>
</evidence>
<keyword evidence="4" id="KW-1185">Reference proteome</keyword>
<dbReference type="Pfam" id="PF06991">
    <property type="entry name" value="MFAP1"/>
    <property type="match status" value="1"/>
</dbReference>
<feature type="compositionally biased region" description="Basic and acidic residues" evidence="1">
    <location>
        <begin position="34"/>
        <end position="46"/>
    </location>
</feature>
<dbReference type="InterPro" id="IPR009730">
    <property type="entry name" value="MFAP1_C"/>
</dbReference>
<dbReference type="AlphaFoldDB" id="V4LJ54"/>
<accession>V4LJ54</accession>
<organism evidence="3 4">
    <name type="scientific">Eutrema salsugineum</name>
    <name type="common">Saltwater cress</name>
    <name type="synonym">Sisymbrium salsugineum</name>
    <dbReference type="NCBI Taxonomy" id="72664"/>
    <lineage>
        <taxon>Eukaryota</taxon>
        <taxon>Viridiplantae</taxon>
        <taxon>Streptophyta</taxon>
        <taxon>Embryophyta</taxon>
        <taxon>Tracheophyta</taxon>
        <taxon>Spermatophyta</taxon>
        <taxon>Magnoliopsida</taxon>
        <taxon>eudicotyledons</taxon>
        <taxon>Gunneridae</taxon>
        <taxon>Pentapetalae</taxon>
        <taxon>rosids</taxon>
        <taxon>malvids</taxon>
        <taxon>Brassicales</taxon>
        <taxon>Brassicaceae</taxon>
        <taxon>Eutremeae</taxon>
        <taxon>Eutrema</taxon>
    </lineage>
</organism>
<dbReference type="OMA" id="TDHERRD"/>
<feature type="domain" description="Micro-fibrillar-associated protein 1 C-terminal" evidence="2">
    <location>
        <begin position="1"/>
        <end position="130"/>
    </location>
</feature>
<name>V4LJ54_EUTSA</name>
<dbReference type="eggNOG" id="KOG1425">
    <property type="taxonomic scope" value="Eukaryota"/>
</dbReference>
<evidence type="ECO:0000256" key="1">
    <source>
        <dbReference type="SAM" id="MobiDB-lite"/>
    </source>
</evidence>
<reference evidence="3 4" key="1">
    <citation type="journal article" date="2013" name="Front. Plant Sci.">
        <title>The Reference Genome of the Halophytic Plant Eutrema salsugineum.</title>
        <authorList>
            <person name="Yang R."/>
            <person name="Jarvis D.E."/>
            <person name="Chen H."/>
            <person name="Beilstein M.A."/>
            <person name="Grimwood J."/>
            <person name="Jenkins J."/>
            <person name="Shu S."/>
            <person name="Prochnik S."/>
            <person name="Xin M."/>
            <person name="Ma C."/>
            <person name="Schmutz J."/>
            <person name="Wing R.A."/>
            <person name="Mitchell-Olds T."/>
            <person name="Schumaker K.S."/>
            <person name="Wang X."/>
        </authorList>
    </citation>
    <scope>NUCLEOTIDE SEQUENCE [LARGE SCALE GENOMIC DNA]</scope>
</reference>
<sequence length="183" mass="21507">DYEAWKTREVARIKRERDAKEAMLREREEVDKLRNMTDHERRDWECKNPIPSSSAAKPKKKWKFMQRYYHKGAFFQEAGSAGADGIYQRDYSAPTGEDRLDKSGLREVMQVKHFGRSGRTKWTHLVKEDTTYSKEDKTKEEDAKDLSNLWAFNGLLREKYKRKMAAMNAPIARPKGSKKMKAL</sequence>
<dbReference type="Gramene" id="ESQ50525">
    <property type="protein sequence ID" value="ESQ50525"/>
    <property type="gene ID" value="EUTSA_v100230931mg"/>
</dbReference>
<dbReference type="Proteomes" id="UP000030689">
    <property type="component" value="Unassembled WGS sequence"/>
</dbReference>
<evidence type="ECO:0000259" key="2">
    <source>
        <dbReference type="Pfam" id="PF06991"/>
    </source>
</evidence>
<dbReference type="PANTHER" id="PTHR15327">
    <property type="entry name" value="MICROFIBRIL-ASSOCIATED PROTEIN"/>
    <property type="match status" value="1"/>
</dbReference>
<dbReference type="EMBL" id="KI517392">
    <property type="protein sequence ID" value="ESQ50525.1"/>
    <property type="molecule type" value="Genomic_DNA"/>
</dbReference>
<feature type="region of interest" description="Disordered" evidence="1">
    <location>
        <begin position="34"/>
        <end position="59"/>
    </location>
</feature>
<dbReference type="STRING" id="72664.V4LJ54"/>